<feature type="region of interest" description="Disordered" evidence="1">
    <location>
        <begin position="68"/>
        <end position="128"/>
    </location>
</feature>
<keyword evidence="3" id="KW-1185">Reference proteome</keyword>
<dbReference type="Proteomes" id="UP000770661">
    <property type="component" value="Unassembled WGS sequence"/>
</dbReference>
<feature type="compositionally biased region" description="Basic and acidic residues" evidence="1">
    <location>
        <begin position="85"/>
        <end position="97"/>
    </location>
</feature>
<protein>
    <submittedName>
        <fullName evidence="2">Uncharacterized protein</fullName>
    </submittedName>
</protein>
<evidence type="ECO:0000313" key="2">
    <source>
        <dbReference type="EMBL" id="KAG0710242.1"/>
    </source>
</evidence>
<comment type="caution">
    <text evidence="2">The sequence shown here is derived from an EMBL/GenBank/DDBJ whole genome shotgun (WGS) entry which is preliminary data.</text>
</comment>
<accession>A0A8J4XMN4</accession>
<evidence type="ECO:0000256" key="1">
    <source>
        <dbReference type="SAM" id="MobiDB-lite"/>
    </source>
</evidence>
<proteinExistence type="predicted"/>
<name>A0A8J4XMN4_CHIOP</name>
<evidence type="ECO:0000313" key="3">
    <source>
        <dbReference type="Proteomes" id="UP000770661"/>
    </source>
</evidence>
<reference evidence="2" key="1">
    <citation type="submission" date="2020-07" db="EMBL/GenBank/DDBJ databases">
        <title>The High-quality genome of the commercially important snow crab, Chionoecetes opilio.</title>
        <authorList>
            <person name="Jeong J.-H."/>
            <person name="Ryu S."/>
        </authorList>
    </citation>
    <scope>NUCLEOTIDE SEQUENCE</scope>
    <source>
        <strain evidence="2">MADBK_172401_WGS</strain>
        <tissue evidence="2">Digestive gland</tissue>
    </source>
</reference>
<dbReference type="EMBL" id="JACEEZ010024401">
    <property type="protein sequence ID" value="KAG0710242.1"/>
    <property type="molecule type" value="Genomic_DNA"/>
</dbReference>
<organism evidence="2 3">
    <name type="scientific">Chionoecetes opilio</name>
    <name type="common">Atlantic snow crab</name>
    <name type="synonym">Cancer opilio</name>
    <dbReference type="NCBI Taxonomy" id="41210"/>
    <lineage>
        <taxon>Eukaryota</taxon>
        <taxon>Metazoa</taxon>
        <taxon>Ecdysozoa</taxon>
        <taxon>Arthropoda</taxon>
        <taxon>Crustacea</taxon>
        <taxon>Multicrustacea</taxon>
        <taxon>Malacostraca</taxon>
        <taxon>Eumalacostraca</taxon>
        <taxon>Eucarida</taxon>
        <taxon>Decapoda</taxon>
        <taxon>Pleocyemata</taxon>
        <taxon>Brachyura</taxon>
        <taxon>Eubrachyura</taxon>
        <taxon>Majoidea</taxon>
        <taxon>Majidae</taxon>
        <taxon>Chionoecetes</taxon>
    </lineage>
</organism>
<gene>
    <name evidence="2" type="ORF">GWK47_023221</name>
</gene>
<sequence length="163" mass="17411">MQGRRGVVAGVGEGWVPQPPALRLCVPSPPHLPPLPPVCRCVGPSWSNSPPGESGVRDMEETRYIPSRSLGAVSSAPAPTHCRPRREAEPEQKELAARRSPRPVAPSSSRQFVAGVQGSGGSQAWCPPKQWGSWRRELPGLMTPDAARMGAVLACIRHNLTGC</sequence>
<dbReference type="AlphaFoldDB" id="A0A8J4XMN4"/>